<protein>
    <submittedName>
        <fullName evidence="3">Phospholipase D family protein</fullName>
    </submittedName>
</protein>
<feature type="domain" description="PLD phosphodiesterase" evidence="2">
    <location>
        <begin position="245"/>
        <end position="272"/>
    </location>
</feature>
<sequence length="609" mass="66071">MHSGVQREAARQQTAPLEYRRVATNTPASAGQIGANVSASGCRTTGLPAHTRVPRMRQPVTATYVATTGAAARRRAMLLAMLLLAISSMLCAGCTTHLPQPGARAAPVTRALSGDTVTPLSRAVRAASSAHGGLDGFRLLADGTDALRMRIALAHAATRTLDLQYYIAEKDNTGKLLLATALYAADHGVRVRMLVDDLNFKDIDKTMAALNLHSSIEIRVFNPFSCADAGLLDKMANLLTNLDKLTHRMHNKAMIADNQIAIIGGRNLGDAYFNASADLDFRDLDVFAAGPIVAGISASFDEYWNSDLAYPLRALNRQHFAARDIEKVRVELRQHWRQAADAFGARPLNATPLAQQIRLGQLGLTWAPAQLAVDSPRKAKLPVGHYESAPIKRLMERVLAARSEVLAISPYFVPHDSVVALTRQLVGRGVRVAVLTNSLAATDAPAVQAGYAPYREPLLRAGAQLYEFKSTARNGRATPGISGSRSRSSLHTKAYVIDRETLVIGSMNLDPRSIHLNTELALFIHSKALAEQQARLFERAIAPAFSYQLRLATPEEQAQLRTIGAPASPLIWTDVEDGHVVTYNFDPNAGLARNVLTGLFFVLPLREQL</sequence>
<organism evidence="3 4">
    <name type="scientific">Mycetohabitans rhizoxinica</name>
    <dbReference type="NCBI Taxonomy" id="412963"/>
    <lineage>
        <taxon>Bacteria</taxon>
        <taxon>Pseudomonadati</taxon>
        <taxon>Pseudomonadota</taxon>
        <taxon>Betaproteobacteria</taxon>
        <taxon>Burkholderiales</taxon>
        <taxon>Burkholderiaceae</taxon>
        <taxon>Mycetohabitans</taxon>
    </lineage>
</organism>
<dbReference type="InterPro" id="IPR001736">
    <property type="entry name" value="PLipase_D/transphosphatidylase"/>
</dbReference>
<gene>
    <name evidence="3" type="ORF">IHE29_11740</name>
</gene>
<evidence type="ECO:0000313" key="3">
    <source>
        <dbReference type="EMBL" id="WXK39895.1"/>
    </source>
</evidence>
<proteinExistence type="predicted"/>
<feature type="domain" description="PLD phosphodiesterase" evidence="2">
    <location>
        <begin position="486"/>
        <end position="513"/>
    </location>
</feature>
<dbReference type="InterPro" id="IPR025202">
    <property type="entry name" value="PLD-like_dom"/>
</dbReference>
<keyword evidence="1" id="KW-1133">Transmembrane helix</keyword>
<dbReference type="SMART" id="SM00155">
    <property type="entry name" value="PLDc"/>
    <property type="match status" value="2"/>
</dbReference>
<evidence type="ECO:0000256" key="1">
    <source>
        <dbReference type="SAM" id="Phobius"/>
    </source>
</evidence>
<dbReference type="PANTHER" id="PTHR21248">
    <property type="entry name" value="CARDIOLIPIN SYNTHASE"/>
    <property type="match status" value="1"/>
</dbReference>
<dbReference type="EMBL" id="CP062176">
    <property type="protein sequence ID" value="WXK39895.1"/>
    <property type="molecule type" value="Genomic_DNA"/>
</dbReference>
<dbReference type="SUPFAM" id="SSF56024">
    <property type="entry name" value="Phospholipase D/nuclease"/>
    <property type="match status" value="2"/>
</dbReference>
<dbReference type="CDD" id="cd09111">
    <property type="entry name" value="PLDc_ymdC_like_1"/>
    <property type="match status" value="1"/>
</dbReference>
<keyword evidence="1" id="KW-0812">Transmembrane</keyword>
<accession>A0ABZ2PXQ1</accession>
<dbReference type="PANTHER" id="PTHR21248:SF12">
    <property type="entry name" value="CARDIOLIPIN SYNTHASE C"/>
    <property type="match status" value="1"/>
</dbReference>
<dbReference type="Proteomes" id="UP001493153">
    <property type="component" value="Chromosome"/>
</dbReference>
<reference evidence="3 4" key="1">
    <citation type="submission" date="2020-09" db="EMBL/GenBank/DDBJ databases">
        <title>Genome sequences of Mycetohabitans spp.</title>
        <authorList>
            <person name="Carter M.E."/>
            <person name="Carpenter S.C.D."/>
            <person name="Bogdanove A.J."/>
        </authorList>
    </citation>
    <scope>NUCLEOTIDE SEQUENCE [LARGE SCALE GENOMIC DNA]</scope>
    <source>
        <strain evidence="3 4">B12</strain>
    </source>
</reference>
<dbReference type="Pfam" id="PF13091">
    <property type="entry name" value="PLDc_2"/>
    <property type="match status" value="2"/>
</dbReference>
<feature type="transmembrane region" description="Helical" evidence="1">
    <location>
        <begin position="78"/>
        <end position="98"/>
    </location>
</feature>
<evidence type="ECO:0000259" key="2">
    <source>
        <dbReference type="PROSITE" id="PS50035"/>
    </source>
</evidence>
<evidence type="ECO:0000313" key="4">
    <source>
        <dbReference type="Proteomes" id="UP001493153"/>
    </source>
</evidence>
<keyword evidence="1" id="KW-0472">Membrane</keyword>
<keyword evidence="4" id="KW-1185">Reference proteome</keyword>
<dbReference type="Gene3D" id="3.30.870.10">
    <property type="entry name" value="Endonuclease Chain A"/>
    <property type="match status" value="2"/>
</dbReference>
<dbReference type="CDD" id="cd09113">
    <property type="entry name" value="PLDc_ymdC_like_2"/>
    <property type="match status" value="1"/>
</dbReference>
<dbReference type="PROSITE" id="PS50035">
    <property type="entry name" value="PLD"/>
    <property type="match status" value="2"/>
</dbReference>
<name>A0ABZ2PXQ1_9BURK</name>